<proteinExistence type="inferred from homology"/>
<protein>
    <recommendedName>
        <fullName evidence="6">Large ribosomal subunit protein mL43</fullName>
    </recommendedName>
</protein>
<dbReference type="EMBL" id="CP111023">
    <property type="protein sequence ID" value="WAR21511.1"/>
    <property type="molecule type" value="Genomic_DNA"/>
</dbReference>
<dbReference type="Proteomes" id="UP001164746">
    <property type="component" value="Chromosome 12"/>
</dbReference>
<keyword evidence="5" id="KW-0687">Ribonucleoprotein</keyword>
<dbReference type="InterPro" id="IPR007741">
    <property type="entry name" value="Ribosomal_mL43/mS25/NADH_DH"/>
</dbReference>
<comment type="similarity">
    <text evidence="2">Belongs to the mitochondrion-specific ribosomal protein mL43 family.</text>
</comment>
<organism evidence="9 10">
    <name type="scientific">Mya arenaria</name>
    <name type="common">Soft-shell clam</name>
    <dbReference type="NCBI Taxonomy" id="6604"/>
    <lineage>
        <taxon>Eukaryota</taxon>
        <taxon>Metazoa</taxon>
        <taxon>Spiralia</taxon>
        <taxon>Lophotrochozoa</taxon>
        <taxon>Mollusca</taxon>
        <taxon>Bivalvia</taxon>
        <taxon>Autobranchia</taxon>
        <taxon>Heteroconchia</taxon>
        <taxon>Euheterodonta</taxon>
        <taxon>Imparidentia</taxon>
        <taxon>Neoheterodontei</taxon>
        <taxon>Myida</taxon>
        <taxon>Myoidea</taxon>
        <taxon>Myidae</taxon>
        <taxon>Mya</taxon>
    </lineage>
</organism>
<evidence type="ECO:0000256" key="1">
    <source>
        <dbReference type="ARBA" id="ARBA00004173"/>
    </source>
</evidence>
<sequence>MSGKTLPSSFLKNVMQNGVGRHVCQLQRVTLSLCKSSTGSATARRFVEEDLLDFTRGNPGVVFYIKPRRHKKPLLTAEYLNGYKEQIEVSRCSKDEIAQWVGLMKGRSGTQIMKLRKEWHTDTPSIQGTWHPFMFKETARNVTDMKDKGLSDCVPLYKSATERILEMYKDQQHQQVGTAGEQSTLHGAVDGDSVQINRNVTDTDHSSDSDCVQSNSQQATA</sequence>
<evidence type="ECO:0000256" key="6">
    <source>
        <dbReference type="ARBA" id="ARBA00035188"/>
    </source>
</evidence>
<keyword evidence="4" id="KW-0496">Mitochondrion</keyword>
<dbReference type="SUPFAM" id="SSF52833">
    <property type="entry name" value="Thioredoxin-like"/>
    <property type="match status" value="1"/>
</dbReference>
<accession>A0ABY7FKP4</accession>
<keyword evidence="10" id="KW-1185">Reference proteome</keyword>
<comment type="subcellular location">
    <subcellularLocation>
        <location evidence="1">Mitochondrion</location>
    </subcellularLocation>
</comment>
<reference evidence="9" key="1">
    <citation type="submission" date="2022-11" db="EMBL/GenBank/DDBJ databases">
        <title>Centuries of genome instability and evolution in soft-shell clam transmissible cancer (bioRxiv).</title>
        <authorList>
            <person name="Hart S.F.M."/>
            <person name="Yonemitsu M.A."/>
            <person name="Giersch R.M."/>
            <person name="Beal B.F."/>
            <person name="Arriagada G."/>
            <person name="Davis B.W."/>
            <person name="Ostrander E.A."/>
            <person name="Goff S.P."/>
            <person name="Metzger M.J."/>
        </authorList>
    </citation>
    <scope>NUCLEOTIDE SEQUENCE</scope>
    <source>
        <strain evidence="9">MELC-2E11</strain>
        <tissue evidence="9">Siphon/mantle</tissue>
    </source>
</reference>
<feature type="compositionally biased region" description="Polar residues" evidence="7">
    <location>
        <begin position="209"/>
        <end position="221"/>
    </location>
</feature>
<evidence type="ECO:0000256" key="4">
    <source>
        <dbReference type="ARBA" id="ARBA00023128"/>
    </source>
</evidence>
<name>A0ABY7FKP4_MYAAR</name>
<dbReference type="PANTHER" id="PTHR21396:SF2">
    <property type="entry name" value="LARGE RIBOSOMAL SUBUNIT PROTEIN ML43"/>
    <property type="match status" value="1"/>
</dbReference>
<evidence type="ECO:0000313" key="9">
    <source>
        <dbReference type="EMBL" id="WAR21511.1"/>
    </source>
</evidence>
<evidence type="ECO:0000256" key="5">
    <source>
        <dbReference type="ARBA" id="ARBA00023274"/>
    </source>
</evidence>
<evidence type="ECO:0000313" key="10">
    <source>
        <dbReference type="Proteomes" id="UP001164746"/>
    </source>
</evidence>
<feature type="domain" description="Ribosomal protein/NADH dehydrogenase" evidence="8">
    <location>
        <begin position="35"/>
        <end position="108"/>
    </location>
</feature>
<evidence type="ECO:0000259" key="8">
    <source>
        <dbReference type="SMART" id="SM00916"/>
    </source>
</evidence>
<evidence type="ECO:0000256" key="2">
    <source>
        <dbReference type="ARBA" id="ARBA00006073"/>
    </source>
</evidence>
<dbReference type="Pfam" id="PF05047">
    <property type="entry name" value="L51_S25_CI-B8"/>
    <property type="match status" value="1"/>
</dbReference>
<dbReference type="InterPro" id="IPR036249">
    <property type="entry name" value="Thioredoxin-like_sf"/>
</dbReference>
<gene>
    <name evidence="9" type="ORF">MAR_015485</name>
</gene>
<evidence type="ECO:0000256" key="3">
    <source>
        <dbReference type="ARBA" id="ARBA00022980"/>
    </source>
</evidence>
<dbReference type="Gene3D" id="3.40.30.10">
    <property type="entry name" value="Glutaredoxin"/>
    <property type="match status" value="1"/>
</dbReference>
<keyword evidence="3" id="KW-0689">Ribosomal protein</keyword>
<evidence type="ECO:0000256" key="7">
    <source>
        <dbReference type="SAM" id="MobiDB-lite"/>
    </source>
</evidence>
<dbReference type="InterPro" id="IPR039927">
    <property type="entry name" value="Ribosomal_mL43"/>
</dbReference>
<dbReference type="SMART" id="SM00916">
    <property type="entry name" value="L51_S25_CI-B8"/>
    <property type="match status" value="1"/>
</dbReference>
<feature type="region of interest" description="Disordered" evidence="7">
    <location>
        <begin position="199"/>
        <end position="221"/>
    </location>
</feature>
<dbReference type="PANTHER" id="PTHR21396">
    <property type="entry name" value="39S RIBOSOMAL PROTEIN L43"/>
    <property type="match status" value="1"/>
</dbReference>